<keyword evidence="2" id="KW-0732">Signal</keyword>
<gene>
    <name evidence="4" type="ORF">IDH45_16630</name>
</gene>
<protein>
    <submittedName>
        <fullName evidence="4">S-layer homology domain-containing protein</fullName>
    </submittedName>
</protein>
<keyword evidence="5" id="KW-1185">Reference proteome</keyword>
<feature type="signal peptide" evidence="2">
    <location>
        <begin position="1"/>
        <end position="49"/>
    </location>
</feature>
<comment type="caution">
    <text evidence="4">The sequence shown here is derived from an EMBL/GenBank/DDBJ whole genome shotgun (WGS) entry which is preliminary data.</text>
</comment>
<feature type="region of interest" description="Disordered" evidence="1">
    <location>
        <begin position="1"/>
        <end position="22"/>
    </location>
</feature>
<name>A0A927CD42_9BACL</name>
<evidence type="ECO:0000259" key="3">
    <source>
        <dbReference type="PROSITE" id="PS51272"/>
    </source>
</evidence>
<dbReference type="AlphaFoldDB" id="A0A927CD42"/>
<evidence type="ECO:0000256" key="1">
    <source>
        <dbReference type="SAM" id="MobiDB-lite"/>
    </source>
</evidence>
<feature type="compositionally biased region" description="Polar residues" evidence="1">
    <location>
        <begin position="1"/>
        <end position="18"/>
    </location>
</feature>
<organism evidence="4 5">
    <name type="scientific">Paenibacillus oceani</name>
    <dbReference type="NCBI Taxonomy" id="2772510"/>
    <lineage>
        <taxon>Bacteria</taxon>
        <taxon>Bacillati</taxon>
        <taxon>Bacillota</taxon>
        <taxon>Bacilli</taxon>
        <taxon>Bacillales</taxon>
        <taxon>Paenibacillaceae</taxon>
        <taxon>Paenibacillus</taxon>
    </lineage>
</organism>
<dbReference type="EMBL" id="JACXJA010000021">
    <property type="protein sequence ID" value="MBD2863620.1"/>
    <property type="molecule type" value="Genomic_DNA"/>
</dbReference>
<feature type="chain" id="PRO_5036837087" evidence="2">
    <location>
        <begin position="50"/>
        <end position="1016"/>
    </location>
</feature>
<proteinExistence type="predicted"/>
<feature type="domain" description="SLH" evidence="3">
    <location>
        <begin position="101"/>
        <end position="166"/>
    </location>
</feature>
<reference evidence="4" key="1">
    <citation type="submission" date="2020-09" db="EMBL/GenBank/DDBJ databases">
        <title>A novel bacterium of genus Paenibacillus, isolated from South China Sea.</title>
        <authorList>
            <person name="Huang H."/>
            <person name="Mo K."/>
            <person name="Hu Y."/>
        </authorList>
    </citation>
    <scope>NUCLEOTIDE SEQUENCE</scope>
    <source>
        <strain evidence="4">IB182363</strain>
    </source>
</reference>
<accession>A0A927CD42</accession>
<evidence type="ECO:0000313" key="4">
    <source>
        <dbReference type="EMBL" id="MBD2863620.1"/>
    </source>
</evidence>
<dbReference type="RefSeq" id="WP_190929252.1">
    <property type="nucleotide sequence ID" value="NZ_JACXJA010000021.1"/>
</dbReference>
<dbReference type="PROSITE" id="PS51272">
    <property type="entry name" value="SLH"/>
    <property type="match status" value="1"/>
</dbReference>
<sequence>MSNKSLQIKLNSQTSNVNRGGEKKVMKKSLSVLVATAMVSSMFASVAFAAELTTQEKLDALIAAGIFDKDGTGQGSELEANMSREQLAKIVALLKKLEVQSGTSYTDVAADRWSAGFIQAVSKVKPMIMDGVADGVFDPSGDVTLEQLATVAVRALGLTVKTDAEVKGDVSDWAKGYVATAVANGLLPDAANTDFTKPAIRAQLVEATYAAKEVLDELVKPAKVSVKEAKAVGVQKVEVTLDRDVDTSKAKLTLKRGSTELATDVKWADDKKSAVLTLKDGKLIEANYSVTISNLGEGEIDKATAEFSAQKEVVKSIDFVNSNDTIAQSKKARVQIVAKNQYDEAVSLSAGSFTANTPGFTSNLTKDGDYLVLTIDTLRTSPNETIPGQTIIPVYITENESRVMTSKNFKLGTKPFVTKIELQDVKYGSGKTSLSSKGDTAIIPLTQYDQFGNPVAYDDTDAIVNIYTNVNPYNEDIKAEYGDYDNNNFGEIRVSLQERIDKSGDYTVNVYAGGSSATATVKVSSAKVANKVEFGDYNDVLAERDTDKYIPVIAYDEQGNKLSLDDLVDSVNLDRIRIGGSGVAYAPKLVKSGEHKGKIHVTRVNATEHSVAVLTLSITEPGVNDYKTKQFQIGKVRYPDRLKVTGEPAKKIFNDGTAAVTSDVTVKVYDQYEQELKEIKPVDPTASTLDRSVRENNKTVEYAVYVYTQADVGTSNLSVTARSTNASAPTFAPSGTYYTADVLSTFNDGHKFNSAAGAVTGKMLYGAKIVKREVGTTDWVDATSPTTRSIQAITDSAELMYSITSVSSLFAAQDSKLLTDAQKDPATSKLAKKITVSAKDGAGDTVAISTNRVMSVTGSTYDVVVTKESGGNAFILGNKKGNATVTVNFRDIKGIAKSATLNVEVKDDAVSVASMSANTNFKSSTVTHTFLRDYMALKPKDNYGNEYGSQTDITAYDNLLGVRYIVEDAVNAAGNAVAVIYNSTTGEVTNLNGAVQFTVKATAGSGVSKSTHVDLR</sequence>
<evidence type="ECO:0000256" key="2">
    <source>
        <dbReference type="SAM" id="SignalP"/>
    </source>
</evidence>
<evidence type="ECO:0000313" key="5">
    <source>
        <dbReference type="Proteomes" id="UP000639396"/>
    </source>
</evidence>
<dbReference type="Proteomes" id="UP000639396">
    <property type="component" value="Unassembled WGS sequence"/>
</dbReference>
<dbReference type="InterPro" id="IPR001119">
    <property type="entry name" value="SLH_dom"/>
</dbReference>